<dbReference type="Proteomes" id="UP000322530">
    <property type="component" value="Unassembled WGS sequence"/>
</dbReference>
<protein>
    <submittedName>
        <fullName evidence="1">Uncharacterized protein</fullName>
    </submittedName>
</protein>
<organism evidence="1 2">
    <name type="scientific">Dictyobacter arantiisoli</name>
    <dbReference type="NCBI Taxonomy" id="2014874"/>
    <lineage>
        <taxon>Bacteria</taxon>
        <taxon>Bacillati</taxon>
        <taxon>Chloroflexota</taxon>
        <taxon>Ktedonobacteria</taxon>
        <taxon>Ktedonobacterales</taxon>
        <taxon>Dictyobacteraceae</taxon>
        <taxon>Dictyobacter</taxon>
    </lineage>
</organism>
<dbReference type="AlphaFoldDB" id="A0A5A5TBJ2"/>
<evidence type="ECO:0000313" key="2">
    <source>
        <dbReference type="Proteomes" id="UP000322530"/>
    </source>
</evidence>
<dbReference type="EMBL" id="BIXY01000023">
    <property type="protein sequence ID" value="GCF08383.1"/>
    <property type="molecule type" value="Genomic_DNA"/>
</dbReference>
<accession>A0A5A5TBJ2</accession>
<proteinExistence type="predicted"/>
<evidence type="ECO:0000313" key="1">
    <source>
        <dbReference type="EMBL" id="GCF08383.1"/>
    </source>
</evidence>
<sequence length="113" mass="12243">MGENYNMMENVGACQGRSRGALSSSRTILSLQRSVPCLNTICGINGLRGRYPYDERESAPRLRPWHAPTFFVMILGIEAALPVKGGAYGGDIRTMNGKAHLGCGLGTHLRFSS</sequence>
<gene>
    <name evidence="1" type="ORF">KDI_19470</name>
</gene>
<keyword evidence="2" id="KW-1185">Reference proteome</keyword>
<reference evidence="1 2" key="1">
    <citation type="submission" date="2019-01" db="EMBL/GenBank/DDBJ databases">
        <title>Draft genome sequence of Dictyobacter sp. Uno17.</title>
        <authorList>
            <person name="Wang C.M."/>
            <person name="Zheng Y."/>
            <person name="Sakai Y."/>
            <person name="Abe K."/>
            <person name="Yokota A."/>
            <person name="Yabe S."/>
        </authorList>
    </citation>
    <scope>NUCLEOTIDE SEQUENCE [LARGE SCALE GENOMIC DNA]</scope>
    <source>
        <strain evidence="1 2">Uno17</strain>
    </source>
</reference>
<comment type="caution">
    <text evidence="1">The sequence shown here is derived from an EMBL/GenBank/DDBJ whole genome shotgun (WGS) entry which is preliminary data.</text>
</comment>
<name>A0A5A5TBJ2_9CHLR</name>